<evidence type="ECO:0000313" key="4">
    <source>
        <dbReference type="EMBL" id="KAL0068388.1"/>
    </source>
</evidence>
<organism evidence="4 5">
    <name type="scientific">Marasmius tenuissimus</name>
    <dbReference type="NCBI Taxonomy" id="585030"/>
    <lineage>
        <taxon>Eukaryota</taxon>
        <taxon>Fungi</taxon>
        <taxon>Dikarya</taxon>
        <taxon>Basidiomycota</taxon>
        <taxon>Agaricomycotina</taxon>
        <taxon>Agaricomycetes</taxon>
        <taxon>Agaricomycetidae</taxon>
        <taxon>Agaricales</taxon>
        <taxon>Marasmiineae</taxon>
        <taxon>Marasmiaceae</taxon>
        <taxon>Marasmius</taxon>
    </lineage>
</organism>
<feature type="transmembrane region" description="Helical" evidence="2">
    <location>
        <begin position="42"/>
        <end position="68"/>
    </location>
</feature>
<keyword evidence="2" id="KW-0472">Membrane</keyword>
<comment type="caution">
    <text evidence="4">The sequence shown here is derived from an EMBL/GenBank/DDBJ whole genome shotgun (WGS) entry which is preliminary data.</text>
</comment>
<feature type="region of interest" description="Disordered" evidence="1">
    <location>
        <begin position="362"/>
        <end position="389"/>
    </location>
</feature>
<dbReference type="Proteomes" id="UP001437256">
    <property type="component" value="Unassembled WGS sequence"/>
</dbReference>
<gene>
    <name evidence="4" type="ORF">AAF712_004466</name>
</gene>
<feature type="transmembrane region" description="Helical" evidence="2">
    <location>
        <begin position="193"/>
        <end position="212"/>
    </location>
</feature>
<feature type="transmembrane region" description="Helical" evidence="2">
    <location>
        <begin position="275"/>
        <end position="296"/>
    </location>
</feature>
<feature type="compositionally biased region" description="Polar residues" evidence="1">
    <location>
        <begin position="366"/>
        <end position="376"/>
    </location>
</feature>
<feature type="domain" description="DUF6532" evidence="3">
    <location>
        <begin position="1117"/>
        <end position="1311"/>
    </location>
</feature>
<accession>A0ABR3A5W7</accession>
<keyword evidence="2" id="KW-1133">Transmembrane helix</keyword>
<keyword evidence="2" id="KW-0812">Transmembrane</keyword>
<name>A0ABR3A5W7_9AGAR</name>
<dbReference type="EMBL" id="JBBXMP010000018">
    <property type="protein sequence ID" value="KAL0068388.1"/>
    <property type="molecule type" value="Genomic_DNA"/>
</dbReference>
<dbReference type="InterPro" id="IPR045341">
    <property type="entry name" value="DUF6532"/>
</dbReference>
<keyword evidence="5" id="KW-1185">Reference proteome</keyword>
<evidence type="ECO:0000313" key="5">
    <source>
        <dbReference type="Proteomes" id="UP001437256"/>
    </source>
</evidence>
<sequence length="1445" mass="162404">MSEPPNFGDTLSGGIQEVSALLPLLGTEQCERHVGTALEKGWLFASAAPLSIFGSLGIVKTAFATLLATTTRPFYGGRWLSDAGFGTTGSVSSMVTLVKDTKQYGAEVQLERLMREQHIDDLELVKGVEWFGWRRSNSTSGPDKSNTDGTGSAKSPPFPDISWNASLILSSMILSLVGITPYLYLIHEHWGRAMLWLFPILRSFGSMLLLLMKARRRYSLKLDEAIEDRNTLLELRLHNLREELRHVPDPEKQPDREHLTQLQNMLEPHSLSRNALMILLQALLIAGMAMIVAGYVGCFNMVSRTDVPNGPYVWFGMETGLAVLRIALWGWNPSWDEGDTGMTMQLALRSKDLTSCTPPVLPKSDLVNTPVPTSSPDCHPSDKTSPLQPPSISDIPHFPLITTPQHLSRLTSSIDHLGNWEKENKETFVTESVDNFLASATPYMGPLPRLDGRELEGILLYYAIVPDLGESCERKLLCMTVCQSDSKWTSVSVFINGDNSHTVFTSCSQDLPGTRALRVTLDTKVELDTVAVIDRRTLDLLLDYSFRLFSRLCTTDTNSGNQLALSWNVTFPSSLPPGTIRGSIPLTKLDKEYLRMRQIYDLKGNYCLQRGGLLFGVFRAREEREWGLMLESAVMEVYLCILEHRFVQPISPSPSHLRPLALEWIRGMEDRISLEREMRRRRCGDPAQASELFDYEATYDALVRELRSLRQLHSDSVIIQRWGEFMDCPDQSPSVSDLFALPPLHNLEKLRKALFPLFTVNGQADVPTPAYHKMITHLRSSLSRLSDVRVPSLRNRIDPCGPGSPEFSPPYTRVRQPLEANLSALPLQIDSVQILQLHPWSSNVHDLLRLLDSLSPSPSLTSLLFLKTSFSNEDLPLIPSIVQRHRKIMCVAFDSCGSVDRAHIDRAIAANRRKWKEDTQNGGGFRYSIGWDLNPAKKGNYDAAHMYQNDIILTDRTDVFAMIHIPRPGKITPNLSARPDHHRVVNLIASLRRSDSNSIGEADATYEDHPVSFDLVDPGSLEFETVSVGGFPELATGCYELRIQNSFNFLFRKLTIEFTERPAGEESALPVPRYQPSYRQEKDQAGRHLRLRPGTLGRELGDYRGLSWAIVQHSLRDYEAAVIGFEMFPDPDKHIELCSKIWDLQNTRLISRWEQPFNLTKEVRRLMVERGAQIRSTACKRIQSLITPTFGFEERMQGDEVVRANQKKYSLLATDFGWCYQDPESRTGYMKHPIIVGAICNTLFHSENANGTRSEYAPIFCPIAKNAIAFLCTLIDHCLSKWSSGRYVARDMEESELSPVYNRYRIRIDEWIRVDEVLAREVRMGWTHRGLAHAQSFRQDESGTESGYETEFDVVDSAVRSSSKSDGDIEAENRSSGNIVEWSPETGSAEIHHTRDEPLQPGSSPVCANGTEENVQDESALEGSGTSSEDVGDSSHTHTEGNSGT</sequence>
<evidence type="ECO:0000256" key="1">
    <source>
        <dbReference type="SAM" id="MobiDB-lite"/>
    </source>
</evidence>
<evidence type="ECO:0000259" key="3">
    <source>
        <dbReference type="Pfam" id="PF20149"/>
    </source>
</evidence>
<protein>
    <recommendedName>
        <fullName evidence="3">DUF6532 domain-containing protein</fullName>
    </recommendedName>
</protein>
<evidence type="ECO:0000256" key="2">
    <source>
        <dbReference type="SAM" id="Phobius"/>
    </source>
</evidence>
<reference evidence="4 5" key="1">
    <citation type="submission" date="2024-05" db="EMBL/GenBank/DDBJ databases">
        <title>A draft genome resource for the thread blight pathogen Marasmius tenuissimus strain MS-2.</title>
        <authorList>
            <person name="Yulfo-Soto G.E."/>
            <person name="Baruah I.K."/>
            <person name="Amoako-Attah I."/>
            <person name="Bukari Y."/>
            <person name="Meinhardt L.W."/>
            <person name="Bailey B.A."/>
            <person name="Cohen S.P."/>
        </authorList>
    </citation>
    <scope>NUCLEOTIDE SEQUENCE [LARGE SCALE GENOMIC DNA]</scope>
    <source>
        <strain evidence="4 5">MS-2</strain>
    </source>
</reference>
<feature type="region of interest" description="Disordered" evidence="1">
    <location>
        <begin position="1359"/>
        <end position="1445"/>
    </location>
</feature>
<feature type="compositionally biased region" description="Basic and acidic residues" evidence="1">
    <location>
        <begin position="1363"/>
        <end position="1373"/>
    </location>
</feature>
<proteinExistence type="predicted"/>
<feature type="transmembrane region" description="Helical" evidence="2">
    <location>
        <begin position="167"/>
        <end position="187"/>
    </location>
</feature>
<dbReference type="Pfam" id="PF20149">
    <property type="entry name" value="DUF6532"/>
    <property type="match status" value="1"/>
</dbReference>